<gene>
    <name evidence="2" type="ORF">SAMN05660742_102144</name>
</gene>
<dbReference type="SUPFAM" id="SSF54506">
    <property type="entry name" value="Diaminopimelate epimerase-like"/>
    <property type="match status" value="1"/>
</dbReference>
<dbReference type="GO" id="GO:0016853">
    <property type="term" value="F:isomerase activity"/>
    <property type="evidence" value="ECO:0007669"/>
    <property type="project" value="TreeGrafter"/>
</dbReference>
<evidence type="ECO:0000313" key="3">
    <source>
        <dbReference type="Proteomes" id="UP000199662"/>
    </source>
</evidence>
<accession>A0A1H6UZH0</accession>
<evidence type="ECO:0000313" key="2">
    <source>
        <dbReference type="EMBL" id="SEI97759.1"/>
    </source>
</evidence>
<dbReference type="PIRSF" id="PIRSF016184">
    <property type="entry name" value="PhzC_PhzF"/>
    <property type="match status" value="1"/>
</dbReference>
<proteinExistence type="predicted"/>
<dbReference type="Proteomes" id="UP000199662">
    <property type="component" value="Unassembled WGS sequence"/>
</dbReference>
<dbReference type="STRING" id="84035.SAMN05660742_102144"/>
<dbReference type="NCBIfam" id="TIGR00654">
    <property type="entry name" value="PhzF_family"/>
    <property type="match status" value="1"/>
</dbReference>
<sequence length="284" mass="31961">MKYFHVDVFSEKSLSGNGLTVVFPDKKIDHQTLLSITQECKQFETIFIYPSVEEQYPVRIFTVEEELNFAGHPILGAGAVIHKNFYANKNSVNIDITAAGRVIHLTSERRDDAFQVVMDQGEPQFIKTVSYEKYQVIAAVLNLDIQDFHEEYPIEIVSTGLPYMLIPLKKNLGKAKIVIPNFDEVLAQFGAKFVYLFDPKSLECRTWDNEGNVEDVATGSAAGPLCAYLVKNGFKQSGEVINIYQGKYVNRPSRIQGWVSEGKIGKKVFIRGEVAFFGVGELFI</sequence>
<dbReference type="PANTHER" id="PTHR13774">
    <property type="entry name" value="PHENAZINE BIOSYNTHESIS PROTEIN"/>
    <property type="match status" value="1"/>
</dbReference>
<reference evidence="2 3" key="1">
    <citation type="submission" date="2016-10" db="EMBL/GenBank/DDBJ databases">
        <authorList>
            <person name="de Groot N.N."/>
        </authorList>
    </citation>
    <scope>NUCLEOTIDE SEQUENCE [LARGE SCALE GENOMIC DNA]</scope>
    <source>
        <strain evidence="2 3">DSM 2179</strain>
    </source>
</reference>
<dbReference type="InterPro" id="IPR003719">
    <property type="entry name" value="Phenazine_PhzF-like"/>
</dbReference>
<dbReference type="RefSeq" id="WP_091828918.1">
    <property type="nucleotide sequence ID" value="NZ_FNZK01000002.1"/>
</dbReference>
<organism evidence="2 3">
    <name type="scientific">Propionispira arboris</name>
    <dbReference type="NCBI Taxonomy" id="84035"/>
    <lineage>
        <taxon>Bacteria</taxon>
        <taxon>Bacillati</taxon>
        <taxon>Bacillota</taxon>
        <taxon>Negativicutes</taxon>
        <taxon>Selenomonadales</taxon>
        <taxon>Selenomonadaceae</taxon>
        <taxon>Propionispira</taxon>
    </lineage>
</organism>
<dbReference type="EMBL" id="FNZK01000002">
    <property type="protein sequence ID" value="SEI97759.1"/>
    <property type="molecule type" value="Genomic_DNA"/>
</dbReference>
<keyword evidence="3" id="KW-1185">Reference proteome</keyword>
<dbReference type="AlphaFoldDB" id="A0A1H6UZH0"/>
<name>A0A1H6UZH0_9FIRM</name>
<dbReference type="PANTHER" id="PTHR13774:SF32">
    <property type="entry name" value="ANTISENSE-ENHANCING SEQUENCE 1"/>
    <property type="match status" value="1"/>
</dbReference>
<protein>
    <submittedName>
        <fullName evidence="2">Phenazine biosynthesis protein PhzF family</fullName>
    </submittedName>
</protein>
<evidence type="ECO:0000256" key="1">
    <source>
        <dbReference type="PIRSR" id="PIRSR016184-1"/>
    </source>
</evidence>
<dbReference type="Gene3D" id="3.10.310.10">
    <property type="entry name" value="Diaminopimelate Epimerase, Chain A, domain 1"/>
    <property type="match status" value="2"/>
</dbReference>
<dbReference type="GO" id="GO:0005737">
    <property type="term" value="C:cytoplasm"/>
    <property type="evidence" value="ECO:0007669"/>
    <property type="project" value="TreeGrafter"/>
</dbReference>
<dbReference type="Pfam" id="PF02567">
    <property type="entry name" value="PhzC-PhzF"/>
    <property type="match status" value="1"/>
</dbReference>
<feature type="active site" evidence="1">
    <location>
        <position position="44"/>
    </location>
</feature>